<protein>
    <submittedName>
        <fullName evidence="1">Uncharacterized protein</fullName>
    </submittedName>
</protein>
<reference evidence="1" key="2">
    <citation type="submission" date="2020-09" db="EMBL/GenBank/DDBJ databases">
        <authorList>
            <person name="Sun Q."/>
            <person name="Ohkuma M."/>
        </authorList>
    </citation>
    <scope>NUCLEOTIDE SEQUENCE</scope>
    <source>
        <strain evidence="1">JCM 4714</strain>
    </source>
</reference>
<keyword evidence="2" id="KW-1185">Reference proteome</keyword>
<dbReference type="Proteomes" id="UP000655443">
    <property type="component" value="Unassembled WGS sequence"/>
</dbReference>
<accession>A0A918YTC6</accession>
<evidence type="ECO:0000313" key="1">
    <source>
        <dbReference type="EMBL" id="GHE14501.1"/>
    </source>
</evidence>
<comment type="caution">
    <text evidence="1">The sequence shown here is derived from an EMBL/GenBank/DDBJ whole genome shotgun (WGS) entry which is preliminary data.</text>
</comment>
<evidence type="ECO:0000313" key="2">
    <source>
        <dbReference type="Proteomes" id="UP000655443"/>
    </source>
</evidence>
<sequence>MTTMKQFVIPAAARNNAEWCASMSRSHGLTGEFGVQAWAVPARPPRYYPDAVTLVPAADAAALVDRIDTAAAGACVKDSFADLDLAGAGFKVLFDAQWIHRKPSAPTTSPDLSWDVVRRPGHVGGLGPCLG</sequence>
<dbReference type="EMBL" id="BMVG01000050">
    <property type="protein sequence ID" value="GHE14501.1"/>
    <property type="molecule type" value="Genomic_DNA"/>
</dbReference>
<organism evidence="1 2">
    <name type="scientific">Streptomyces alanosinicus</name>
    <dbReference type="NCBI Taxonomy" id="68171"/>
    <lineage>
        <taxon>Bacteria</taxon>
        <taxon>Bacillati</taxon>
        <taxon>Actinomycetota</taxon>
        <taxon>Actinomycetes</taxon>
        <taxon>Kitasatosporales</taxon>
        <taxon>Streptomycetaceae</taxon>
        <taxon>Streptomyces</taxon>
    </lineage>
</organism>
<name>A0A918YTC6_9ACTN</name>
<gene>
    <name evidence="1" type="ORF">GCM10010339_85430</name>
</gene>
<dbReference type="AlphaFoldDB" id="A0A918YTC6"/>
<reference evidence="1" key="1">
    <citation type="journal article" date="2014" name="Int. J. Syst. Evol. Microbiol.">
        <title>Complete genome sequence of Corynebacterium casei LMG S-19264T (=DSM 44701T), isolated from a smear-ripened cheese.</title>
        <authorList>
            <consortium name="US DOE Joint Genome Institute (JGI-PGF)"/>
            <person name="Walter F."/>
            <person name="Albersmeier A."/>
            <person name="Kalinowski J."/>
            <person name="Ruckert C."/>
        </authorList>
    </citation>
    <scope>NUCLEOTIDE SEQUENCE</scope>
    <source>
        <strain evidence="1">JCM 4714</strain>
    </source>
</reference>
<proteinExistence type="predicted"/>